<dbReference type="RefSeq" id="WP_106092187.1">
    <property type="nucleotide sequence ID" value="NZ_PVNL01000108.1"/>
</dbReference>
<evidence type="ECO:0000256" key="1">
    <source>
        <dbReference type="ARBA" id="ARBA00022763"/>
    </source>
</evidence>
<dbReference type="GO" id="GO:0006307">
    <property type="term" value="P:DNA alkylation repair"/>
    <property type="evidence" value="ECO:0007669"/>
    <property type="project" value="TreeGrafter"/>
</dbReference>
<dbReference type="InterPro" id="IPR051912">
    <property type="entry name" value="Alkylbase_DNA_Glycosylase/TA"/>
</dbReference>
<reference evidence="3 4" key="1">
    <citation type="submission" date="2018-03" db="EMBL/GenBank/DDBJ databases">
        <title>Draft Genome Sequences of the Obligatory Marine Myxobacteria Enhygromyxa salina SWB007.</title>
        <authorList>
            <person name="Poehlein A."/>
            <person name="Moghaddam J.A."/>
            <person name="Harms H."/>
            <person name="Alanjari M."/>
            <person name="Koenig G.M."/>
            <person name="Daniel R."/>
            <person name="Schaeberle T.F."/>
        </authorList>
    </citation>
    <scope>NUCLEOTIDE SEQUENCE [LARGE SCALE GENOMIC DNA]</scope>
    <source>
        <strain evidence="3 4">SWB007</strain>
    </source>
</reference>
<dbReference type="Proteomes" id="UP000238823">
    <property type="component" value="Unassembled WGS sequence"/>
</dbReference>
<dbReference type="AlphaFoldDB" id="A0A2S9YDY0"/>
<dbReference type="PANTHER" id="PTHR43003:SF6">
    <property type="entry name" value="DNA GLYCOSYLASE"/>
    <property type="match status" value="1"/>
</dbReference>
<dbReference type="GO" id="GO:0006285">
    <property type="term" value="P:base-excision repair, AP site formation"/>
    <property type="evidence" value="ECO:0007669"/>
    <property type="project" value="TreeGrafter"/>
</dbReference>
<dbReference type="PANTHER" id="PTHR43003">
    <property type="entry name" value="DNA-3-METHYLADENINE GLYCOSYLASE"/>
    <property type="match status" value="1"/>
</dbReference>
<proteinExistence type="predicted"/>
<dbReference type="Gene3D" id="1.10.1670.40">
    <property type="match status" value="1"/>
</dbReference>
<sequence length="298" mass="33047">MDGEAHGARVFALDRPYDLGRSLQLGELGRKNPTVRWASTTELMRAQWTPEGPATFHVRVLPGTVEAAAYGPGHGWVLDQLEAHLGLDDHPPPFADKLGRVQRRLPGVRMGRTLDVFELLVSQVICQRVSFRDVISTQLHMLRVHAQPAPGPFDLRLPLSAEQWCTLTTADLAEFGLDRKRAKTALGLAARAKRIRGWTGLPHEQFAARIEAFPGIGPWTRAMVQGLGLGHHDAVPLGDYVLPSTISWFFADEARGDDARMLELLEPHKGQRFRAIHLVWAAGVHAPRRGPKIRGVRP</sequence>
<dbReference type="GO" id="GO:0032993">
    <property type="term" value="C:protein-DNA complex"/>
    <property type="evidence" value="ECO:0007669"/>
    <property type="project" value="TreeGrafter"/>
</dbReference>
<dbReference type="EMBL" id="PVNL01000108">
    <property type="protein sequence ID" value="PRQ03221.1"/>
    <property type="molecule type" value="Genomic_DNA"/>
</dbReference>
<keyword evidence="2" id="KW-0234">DNA repair</keyword>
<dbReference type="GO" id="GO:0008725">
    <property type="term" value="F:DNA-3-methyladenine glycosylase activity"/>
    <property type="evidence" value="ECO:0007669"/>
    <property type="project" value="TreeGrafter"/>
</dbReference>
<dbReference type="GO" id="GO:0043916">
    <property type="term" value="F:DNA-7-methylguanine glycosylase activity"/>
    <property type="evidence" value="ECO:0007669"/>
    <property type="project" value="TreeGrafter"/>
</dbReference>
<dbReference type="OrthoDB" id="5501430at2"/>
<dbReference type="GO" id="GO:0005737">
    <property type="term" value="C:cytoplasm"/>
    <property type="evidence" value="ECO:0007669"/>
    <property type="project" value="TreeGrafter"/>
</dbReference>
<protein>
    <submittedName>
        <fullName evidence="3">3-methyl-adenine DNA glycosylase II</fullName>
    </submittedName>
</protein>
<evidence type="ECO:0000313" key="3">
    <source>
        <dbReference type="EMBL" id="PRQ03221.1"/>
    </source>
</evidence>
<dbReference type="Gene3D" id="1.10.340.30">
    <property type="entry name" value="Hypothetical protein, domain 2"/>
    <property type="match status" value="1"/>
</dbReference>
<dbReference type="InterPro" id="IPR011257">
    <property type="entry name" value="DNA_glycosylase"/>
</dbReference>
<evidence type="ECO:0000313" key="4">
    <source>
        <dbReference type="Proteomes" id="UP000238823"/>
    </source>
</evidence>
<dbReference type="SUPFAM" id="SSF48150">
    <property type="entry name" value="DNA-glycosylase"/>
    <property type="match status" value="1"/>
</dbReference>
<gene>
    <name evidence="3" type="ORF">ENSA7_52980</name>
</gene>
<organism evidence="3 4">
    <name type="scientific">Enhygromyxa salina</name>
    <dbReference type="NCBI Taxonomy" id="215803"/>
    <lineage>
        <taxon>Bacteria</taxon>
        <taxon>Pseudomonadati</taxon>
        <taxon>Myxococcota</taxon>
        <taxon>Polyangia</taxon>
        <taxon>Nannocystales</taxon>
        <taxon>Nannocystaceae</taxon>
        <taxon>Enhygromyxa</taxon>
    </lineage>
</organism>
<keyword evidence="1" id="KW-0227">DNA damage</keyword>
<comment type="caution">
    <text evidence="3">The sequence shown here is derived from an EMBL/GenBank/DDBJ whole genome shotgun (WGS) entry which is preliminary data.</text>
</comment>
<name>A0A2S9YDY0_9BACT</name>
<accession>A0A2S9YDY0</accession>
<evidence type="ECO:0000256" key="2">
    <source>
        <dbReference type="ARBA" id="ARBA00023204"/>
    </source>
</evidence>
<dbReference type="GO" id="GO:0032131">
    <property type="term" value="F:alkylated DNA binding"/>
    <property type="evidence" value="ECO:0007669"/>
    <property type="project" value="TreeGrafter"/>
</dbReference>